<accession>A0A2M8WV80</accession>
<dbReference type="CDD" id="cd03129">
    <property type="entry name" value="GAT1_Peptidase_E_like"/>
    <property type="match status" value="1"/>
</dbReference>
<sequence length="247" mass="24750">MSVHLVGGGWADGPAPEVYGRFRAEAAAATERRSGKGAPRVLVVAIRDGDQDDHAAKLVAALSRAGDVEPVVVALAEGDDVPVETFAGTGADDLDGVVVGGGLTPAYRDALVPHADAIRALVSRGLPYLGFSAGSAIAADHALVGGWRIGDVEVCPEDSSEDLDDVTVLPGLGLVDVAVDVHAAQWGTLTRLVAATEAGLVPGGVAIDESTVLVVGTGSLVVAGAGSVWRVIPGADGDAVQVSSLRA</sequence>
<protein>
    <submittedName>
        <fullName evidence="1">Cyanophycinase</fullName>
    </submittedName>
</protein>
<keyword evidence="2" id="KW-1185">Reference proteome</keyword>
<comment type="caution">
    <text evidence="1">The sequence shown here is derived from an EMBL/GenBank/DDBJ whole genome shotgun (WGS) entry which is preliminary data.</text>
</comment>
<dbReference type="OrthoDB" id="3078420at2"/>
<dbReference type="RefSeq" id="WP_100348754.1">
    <property type="nucleotide sequence ID" value="NZ_PGTZ01000006.1"/>
</dbReference>
<dbReference type="AlphaFoldDB" id="A0A2M8WV80"/>
<dbReference type="Proteomes" id="UP000231586">
    <property type="component" value="Unassembled WGS sequence"/>
</dbReference>
<gene>
    <name evidence="1" type="ORF">CLV34_0644</name>
</gene>
<name>A0A2M8WV80_9MICO</name>
<dbReference type="InterPro" id="IPR029062">
    <property type="entry name" value="Class_I_gatase-like"/>
</dbReference>
<reference evidence="1 2" key="1">
    <citation type="submission" date="2017-11" db="EMBL/GenBank/DDBJ databases">
        <title>Genomic Encyclopedia of Archaeal and Bacterial Type Strains, Phase II (KMG-II): From Individual Species to Whole Genera.</title>
        <authorList>
            <person name="Goeker M."/>
        </authorList>
    </citation>
    <scope>NUCLEOTIDE SEQUENCE [LARGE SCALE GENOMIC DNA]</scope>
    <source>
        <strain evidence="1 2">DSM 22413</strain>
    </source>
</reference>
<evidence type="ECO:0000313" key="2">
    <source>
        <dbReference type="Proteomes" id="UP000231586"/>
    </source>
</evidence>
<dbReference type="EMBL" id="PGTZ01000006">
    <property type="protein sequence ID" value="PJI94796.1"/>
    <property type="molecule type" value="Genomic_DNA"/>
</dbReference>
<organism evidence="1 2">
    <name type="scientific">Luteimicrobium subarcticum</name>
    <dbReference type="NCBI Taxonomy" id="620910"/>
    <lineage>
        <taxon>Bacteria</taxon>
        <taxon>Bacillati</taxon>
        <taxon>Actinomycetota</taxon>
        <taxon>Actinomycetes</taxon>
        <taxon>Micrococcales</taxon>
        <taxon>Luteimicrobium</taxon>
    </lineage>
</organism>
<dbReference type="Gene3D" id="3.40.50.880">
    <property type="match status" value="1"/>
</dbReference>
<dbReference type="SUPFAM" id="SSF52317">
    <property type="entry name" value="Class I glutamine amidotransferase-like"/>
    <property type="match status" value="1"/>
</dbReference>
<evidence type="ECO:0000313" key="1">
    <source>
        <dbReference type="EMBL" id="PJI94796.1"/>
    </source>
</evidence>
<proteinExistence type="predicted"/>